<proteinExistence type="predicted"/>
<dbReference type="EMBL" id="WWSC01000011">
    <property type="protein sequence ID" value="MZK42045.1"/>
    <property type="molecule type" value="Genomic_DNA"/>
</dbReference>
<organism evidence="1 2">
    <name type="scientific">Dorea longicatena</name>
    <dbReference type="NCBI Taxonomy" id="88431"/>
    <lineage>
        <taxon>Bacteria</taxon>
        <taxon>Bacillati</taxon>
        <taxon>Bacillota</taxon>
        <taxon>Clostridia</taxon>
        <taxon>Lachnospirales</taxon>
        <taxon>Lachnospiraceae</taxon>
        <taxon>Dorea</taxon>
    </lineage>
</organism>
<protein>
    <recommendedName>
        <fullName evidence="3">Anthranilate synthase</fullName>
    </recommendedName>
</protein>
<accession>A0A6L8S3E8</accession>
<gene>
    <name evidence="1" type="ORF">GT528_10095</name>
</gene>
<dbReference type="Gene3D" id="3.60.120.10">
    <property type="entry name" value="Anthranilate synthase"/>
    <property type="match status" value="1"/>
</dbReference>
<sequence>MYPECEEIMRLAPDYHIIPVCKEIYADVITPITLLRKIVAVSKRYYLLESVESGEKWRHFQTVQLWDRQL</sequence>
<evidence type="ECO:0000313" key="2">
    <source>
        <dbReference type="Proteomes" id="UP000472916"/>
    </source>
</evidence>
<dbReference type="AlphaFoldDB" id="A0A6L8S3E8"/>
<dbReference type="Proteomes" id="UP000472916">
    <property type="component" value="Unassembled WGS sequence"/>
</dbReference>
<reference evidence="1 2" key="1">
    <citation type="journal article" date="2019" name="Nat. Med.">
        <title>A library of human gut bacterial isolates paired with longitudinal multiomics data enables mechanistic microbiome research.</title>
        <authorList>
            <person name="Poyet M."/>
            <person name="Groussin M."/>
            <person name="Gibbons S.M."/>
            <person name="Avila-Pacheco J."/>
            <person name="Jiang X."/>
            <person name="Kearney S.M."/>
            <person name="Perrotta A.R."/>
            <person name="Berdy B."/>
            <person name="Zhao S."/>
            <person name="Lieberman T.D."/>
            <person name="Swanson P.K."/>
            <person name="Smith M."/>
            <person name="Roesemann S."/>
            <person name="Alexander J.E."/>
            <person name="Rich S.A."/>
            <person name="Livny J."/>
            <person name="Vlamakis H."/>
            <person name="Clish C."/>
            <person name="Bullock K."/>
            <person name="Deik A."/>
            <person name="Scott J."/>
            <person name="Pierce K.A."/>
            <person name="Xavier R.J."/>
            <person name="Alm E.J."/>
        </authorList>
    </citation>
    <scope>NUCLEOTIDE SEQUENCE [LARGE SCALE GENOMIC DNA]</scope>
    <source>
        <strain evidence="1 2">BIOML-A6</strain>
    </source>
</reference>
<evidence type="ECO:0000313" key="1">
    <source>
        <dbReference type="EMBL" id="MZK42045.1"/>
    </source>
</evidence>
<evidence type="ECO:0008006" key="3">
    <source>
        <dbReference type="Google" id="ProtNLM"/>
    </source>
</evidence>
<name>A0A6L8S3E8_9FIRM</name>
<comment type="caution">
    <text evidence="1">The sequence shown here is derived from an EMBL/GenBank/DDBJ whole genome shotgun (WGS) entry which is preliminary data.</text>
</comment>
<dbReference type="InterPro" id="IPR005801">
    <property type="entry name" value="ADC_synthase"/>
</dbReference>